<sequence length="131" mass="14759">METISQIIVVLFAVGLMCFEPVAIIAKTKAIHFLEAFAKTPFYHFLEQTLRLIIGAALVTASPIMLYSDLFGILGWVVIITSLMLIGLPWRWHQKFAQKVIPTVKKYIHVYGVLSFTLGALTLYCLVSTHF</sequence>
<keyword evidence="1" id="KW-0812">Transmembrane</keyword>
<protein>
    <submittedName>
        <fullName evidence="2">Uncharacterized protein</fullName>
    </submittedName>
</protein>
<accession>A0A1B3BC27</accession>
<feature type="transmembrane region" description="Helical" evidence="1">
    <location>
        <begin position="6"/>
        <end position="28"/>
    </location>
</feature>
<dbReference type="STRING" id="1144748.KS2013_1634"/>
<evidence type="ECO:0000256" key="1">
    <source>
        <dbReference type="SAM" id="Phobius"/>
    </source>
</evidence>
<feature type="transmembrane region" description="Helical" evidence="1">
    <location>
        <begin position="110"/>
        <end position="129"/>
    </location>
</feature>
<dbReference type="AlphaFoldDB" id="A0A1B3BC27"/>
<dbReference type="EMBL" id="CP012418">
    <property type="protein sequence ID" value="AOE50344.1"/>
    <property type="molecule type" value="Genomic_DNA"/>
</dbReference>
<name>A0A1B3BC27_9GAMM</name>
<keyword evidence="3" id="KW-1185">Reference proteome</keyword>
<dbReference type="RefSeq" id="WP_068992364.1">
    <property type="nucleotide sequence ID" value="NZ_CP012418.1"/>
</dbReference>
<dbReference type="Proteomes" id="UP000094147">
    <property type="component" value="Chromosome"/>
</dbReference>
<feature type="transmembrane region" description="Helical" evidence="1">
    <location>
        <begin position="49"/>
        <end position="67"/>
    </location>
</feature>
<dbReference type="OrthoDB" id="5801724at2"/>
<keyword evidence="1" id="KW-0472">Membrane</keyword>
<evidence type="ECO:0000313" key="2">
    <source>
        <dbReference type="EMBL" id="AOE50344.1"/>
    </source>
</evidence>
<keyword evidence="1" id="KW-1133">Transmembrane helix</keyword>
<feature type="transmembrane region" description="Helical" evidence="1">
    <location>
        <begin position="73"/>
        <end position="90"/>
    </location>
</feature>
<reference evidence="3" key="1">
    <citation type="submission" date="2015-08" db="EMBL/GenBank/DDBJ databases">
        <authorList>
            <person name="Kim K.M."/>
        </authorList>
    </citation>
    <scope>NUCLEOTIDE SEQUENCE [LARGE SCALE GENOMIC DNA]</scope>
    <source>
        <strain evidence="3">KCTC 23892</strain>
    </source>
</reference>
<proteinExistence type="predicted"/>
<dbReference type="KEGG" id="ksd:KS2013_1634"/>
<evidence type="ECO:0000313" key="3">
    <source>
        <dbReference type="Proteomes" id="UP000094147"/>
    </source>
</evidence>
<organism evidence="2 3">
    <name type="scientific">Kangiella sediminilitoris</name>
    <dbReference type="NCBI Taxonomy" id="1144748"/>
    <lineage>
        <taxon>Bacteria</taxon>
        <taxon>Pseudomonadati</taxon>
        <taxon>Pseudomonadota</taxon>
        <taxon>Gammaproteobacteria</taxon>
        <taxon>Kangiellales</taxon>
        <taxon>Kangiellaceae</taxon>
        <taxon>Kangiella</taxon>
    </lineage>
</organism>
<gene>
    <name evidence="2" type="ORF">KS2013_1634</name>
</gene>